<keyword evidence="6" id="KW-1185">Reference proteome</keyword>
<keyword evidence="3" id="KW-0819">tRNA processing</keyword>
<dbReference type="SUPFAM" id="SSF53335">
    <property type="entry name" value="S-adenosyl-L-methionine-dependent methyltransferases"/>
    <property type="match status" value="1"/>
</dbReference>
<evidence type="ECO:0000256" key="2">
    <source>
        <dbReference type="ARBA" id="ARBA00022691"/>
    </source>
</evidence>
<dbReference type="PANTHER" id="PTHR23245">
    <property type="entry name" value="TRNA METHYLTRANSFERASE"/>
    <property type="match status" value="1"/>
</dbReference>
<organism evidence="5 6">
    <name type="scientific">Dioscorea zingiberensis</name>
    <dbReference type="NCBI Taxonomy" id="325984"/>
    <lineage>
        <taxon>Eukaryota</taxon>
        <taxon>Viridiplantae</taxon>
        <taxon>Streptophyta</taxon>
        <taxon>Embryophyta</taxon>
        <taxon>Tracheophyta</taxon>
        <taxon>Spermatophyta</taxon>
        <taxon>Magnoliopsida</taxon>
        <taxon>Liliopsida</taxon>
        <taxon>Dioscoreales</taxon>
        <taxon>Dioscoreaceae</taxon>
        <taxon>Dioscorea</taxon>
    </lineage>
</organism>
<sequence>MDPLFVALTPLRHRRRRLMAASTGRASPVRSISLLCGSPRPNAPAWSAASAATSSTGHACATSLVSPETTLTLNSRSLCGIRKGMVGIGFGRWLSVWTGIDYDEEHRLSPVLYREKLVKDFNYRGFLNFRNLAKMSRPKKKKKKLKDGKEDGLEVKRGVGKNDFAVVEVVGDGGVGEEEDMSGLLGEGFGMGRWRGPTRLLLLDERYAKKGADELPDAIKAVLQGCATMGKLSVAELVQCRLTLFYDYWHMNEVMAYLSESVVSSYWNSRLGSERIRLVDCFTSSDVVCDVFSGVGPIAISAAKKVKHVYANDLNPIAVDYLERNVVLSKLERKVQVFNMDGRRFLSTVFTGQRCYPVTQAVMNLPNDAVEFLDVFRGIFGSKLKADNCPLPKIHVYGFSKAENPEFDFHERINIALGEKVTQIGMHRVRLVAPGKWMLCGSFILPHSVAFAKVKTYQD</sequence>
<dbReference type="InterPro" id="IPR056743">
    <property type="entry name" value="TRM5-TYW2-like_MTfase"/>
</dbReference>
<dbReference type="GO" id="GO:0005737">
    <property type="term" value="C:cytoplasm"/>
    <property type="evidence" value="ECO:0007669"/>
    <property type="project" value="TreeGrafter"/>
</dbReference>
<evidence type="ECO:0000259" key="4">
    <source>
        <dbReference type="PROSITE" id="PS51684"/>
    </source>
</evidence>
<dbReference type="InterPro" id="IPR030382">
    <property type="entry name" value="MeTrfase_TRM5/TYW2"/>
</dbReference>
<accession>A0A9D5D3L5</accession>
<dbReference type="OrthoDB" id="408788at2759"/>
<evidence type="ECO:0000313" key="6">
    <source>
        <dbReference type="Proteomes" id="UP001085076"/>
    </source>
</evidence>
<dbReference type="PROSITE" id="PS51684">
    <property type="entry name" value="SAM_MT_TRM5_TYW2"/>
    <property type="match status" value="1"/>
</dbReference>
<dbReference type="EMBL" id="JAGGNH010000002">
    <property type="protein sequence ID" value="KAJ0983470.1"/>
    <property type="molecule type" value="Genomic_DNA"/>
</dbReference>
<dbReference type="Proteomes" id="UP001085076">
    <property type="component" value="Miscellaneous, Linkage group lg02"/>
</dbReference>
<dbReference type="Pfam" id="PF02475">
    <property type="entry name" value="TRM5-TYW2_MTfase"/>
    <property type="match status" value="1"/>
</dbReference>
<protein>
    <recommendedName>
        <fullName evidence="4">SAM-dependent methyltransferase TRM5/TYW2-type domain-containing protein</fullName>
    </recommendedName>
</protein>
<reference evidence="5" key="2">
    <citation type="journal article" date="2022" name="Hortic Res">
        <title>The genome of Dioscorea zingiberensis sheds light on the biosynthesis, origin and evolution of the medicinally important diosgenin saponins.</title>
        <authorList>
            <person name="Li Y."/>
            <person name="Tan C."/>
            <person name="Li Z."/>
            <person name="Guo J."/>
            <person name="Li S."/>
            <person name="Chen X."/>
            <person name="Wang C."/>
            <person name="Dai X."/>
            <person name="Yang H."/>
            <person name="Song W."/>
            <person name="Hou L."/>
            <person name="Xu J."/>
            <person name="Tong Z."/>
            <person name="Xu A."/>
            <person name="Yuan X."/>
            <person name="Wang W."/>
            <person name="Yang Q."/>
            <person name="Chen L."/>
            <person name="Sun Z."/>
            <person name="Wang K."/>
            <person name="Pan B."/>
            <person name="Chen J."/>
            <person name="Bao Y."/>
            <person name="Liu F."/>
            <person name="Qi X."/>
            <person name="Gang D.R."/>
            <person name="Wen J."/>
            <person name="Li J."/>
        </authorList>
    </citation>
    <scope>NUCLEOTIDE SEQUENCE</scope>
    <source>
        <strain evidence="5">Dzin_1.0</strain>
    </source>
</reference>
<evidence type="ECO:0000256" key="1">
    <source>
        <dbReference type="ARBA" id="ARBA00022679"/>
    </source>
</evidence>
<dbReference type="GO" id="GO:0002939">
    <property type="term" value="P:tRNA N1-guanine methylation"/>
    <property type="evidence" value="ECO:0007669"/>
    <property type="project" value="TreeGrafter"/>
</dbReference>
<reference evidence="5" key="1">
    <citation type="submission" date="2021-03" db="EMBL/GenBank/DDBJ databases">
        <authorList>
            <person name="Li Z."/>
            <person name="Yang C."/>
        </authorList>
    </citation>
    <scope>NUCLEOTIDE SEQUENCE</scope>
    <source>
        <strain evidence="5">Dzin_1.0</strain>
        <tissue evidence="5">Leaf</tissue>
    </source>
</reference>
<feature type="domain" description="SAM-dependent methyltransferase TRM5/TYW2-type" evidence="4">
    <location>
        <begin position="266"/>
        <end position="447"/>
    </location>
</feature>
<gene>
    <name evidence="5" type="ORF">J5N97_011725</name>
</gene>
<proteinExistence type="predicted"/>
<dbReference type="AlphaFoldDB" id="A0A9D5D3L5"/>
<name>A0A9D5D3L5_9LILI</name>
<keyword evidence="2" id="KW-0949">S-adenosyl-L-methionine</keyword>
<dbReference type="Gene3D" id="3.40.50.150">
    <property type="entry name" value="Vaccinia Virus protein VP39"/>
    <property type="match status" value="1"/>
</dbReference>
<dbReference type="PANTHER" id="PTHR23245:SF43">
    <property type="entry name" value="TRNA (GUANINE(37)-N1)-METHYLTRANSFERASE 2"/>
    <property type="match status" value="1"/>
</dbReference>
<evidence type="ECO:0000256" key="3">
    <source>
        <dbReference type="ARBA" id="ARBA00022694"/>
    </source>
</evidence>
<dbReference type="InterPro" id="IPR029063">
    <property type="entry name" value="SAM-dependent_MTases_sf"/>
</dbReference>
<dbReference type="GO" id="GO:0008175">
    <property type="term" value="F:tRNA methyltransferase activity"/>
    <property type="evidence" value="ECO:0007669"/>
    <property type="project" value="TreeGrafter"/>
</dbReference>
<evidence type="ECO:0000313" key="5">
    <source>
        <dbReference type="EMBL" id="KAJ0983470.1"/>
    </source>
</evidence>
<keyword evidence="1" id="KW-0808">Transferase</keyword>
<comment type="caution">
    <text evidence="5">The sequence shown here is derived from an EMBL/GenBank/DDBJ whole genome shotgun (WGS) entry which is preliminary data.</text>
</comment>
<dbReference type="CDD" id="cd02440">
    <property type="entry name" value="AdoMet_MTases"/>
    <property type="match status" value="1"/>
</dbReference>